<dbReference type="InterPro" id="IPR020449">
    <property type="entry name" value="Tscrpt_reg_AraC-type_HTH"/>
</dbReference>
<keyword evidence="2" id="KW-0238">DNA-binding</keyword>
<dbReference type="AlphaFoldDB" id="A0A1Y4L879"/>
<dbReference type="InterPro" id="IPR037923">
    <property type="entry name" value="HTH-like"/>
</dbReference>
<sequence>MKSTHSSNHQVIFFPQEVQTLFPGQPSLYRISYQDWTNGYQQIMHCHADITEILLLLAGSGHYSIGAQRYPIRAGDVILCNGGVVHDEFPKTHETYQTICLGIKGLQLPDLPPNHIIAHNKTPIFHHPAQFDDLSALLQIILRQADQQAPLYLHICQQLMLSVLKLTEQMIREYGTENSSQQNELCAQVEAYIYTHYQQDLTIEQLGKLFFVSPYHLAHVFKQHTGYTLKQYILRRRIGEAQDRLSCSSDSITQIAREVGFEDSAYFSRIFTKYVGMSPKFYREYRTKSDE</sequence>
<dbReference type="GO" id="GO:0043565">
    <property type="term" value="F:sequence-specific DNA binding"/>
    <property type="evidence" value="ECO:0007669"/>
    <property type="project" value="InterPro"/>
</dbReference>
<dbReference type="InterPro" id="IPR009057">
    <property type="entry name" value="Homeodomain-like_sf"/>
</dbReference>
<dbReference type="RefSeq" id="WP_087372242.1">
    <property type="nucleotide sequence ID" value="NZ_NFKK01000006.1"/>
</dbReference>
<dbReference type="EMBL" id="NFKK01000006">
    <property type="protein sequence ID" value="OUP52938.1"/>
    <property type="molecule type" value="Genomic_DNA"/>
</dbReference>
<protein>
    <recommendedName>
        <fullName evidence="4">HTH araC/xylS-type domain-containing protein</fullName>
    </recommendedName>
</protein>
<dbReference type="PRINTS" id="PR00032">
    <property type="entry name" value="HTHARAC"/>
</dbReference>
<gene>
    <name evidence="5" type="ORF">B5F17_06805</name>
</gene>
<feature type="domain" description="HTH araC/xylS-type" evidence="4">
    <location>
        <begin position="187"/>
        <end position="285"/>
    </location>
</feature>
<reference evidence="6" key="1">
    <citation type="submission" date="2017-04" db="EMBL/GenBank/DDBJ databases">
        <title>Function of individual gut microbiota members based on whole genome sequencing of pure cultures obtained from chicken caecum.</title>
        <authorList>
            <person name="Medvecky M."/>
            <person name="Cejkova D."/>
            <person name="Polansky O."/>
            <person name="Karasova D."/>
            <person name="Kubasova T."/>
            <person name="Cizek A."/>
            <person name="Rychlik I."/>
        </authorList>
    </citation>
    <scope>NUCLEOTIDE SEQUENCE [LARGE SCALE GENOMIC DNA]</scope>
    <source>
        <strain evidence="6">An180</strain>
    </source>
</reference>
<dbReference type="SUPFAM" id="SSF46689">
    <property type="entry name" value="Homeodomain-like"/>
    <property type="match status" value="2"/>
</dbReference>
<evidence type="ECO:0000256" key="3">
    <source>
        <dbReference type="ARBA" id="ARBA00023163"/>
    </source>
</evidence>
<dbReference type="Gene3D" id="1.10.10.60">
    <property type="entry name" value="Homeodomain-like"/>
    <property type="match status" value="2"/>
</dbReference>
<dbReference type="SMART" id="SM00342">
    <property type="entry name" value="HTH_ARAC"/>
    <property type="match status" value="1"/>
</dbReference>
<dbReference type="InterPro" id="IPR018060">
    <property type="entry name" value="HTH_AraC"/>
</dbReference>
<dbReference type="PANTHER" id="PTHR43280">
    <property type="entry name" value="ARAC-FAMILY TRANSCRIPTIONAL REGULATOR"/>
    <property type="match status" value="1"/>
</dbReference>
<comment type="caution">
    <text evidence="5">The sequence shown here is derived from an EMBL/GenBank/DDBJ whole genome shotgun (WGS) entry which is preliminary data.</text>
</comment>
<dbReference type="SUPFAM" id="SSF51215">
    <property type="entry name" value="Regulatory protein AraC"/>
    <property type="match status" value="1"/>
</dbReference>
<dbReference type="Pfam" id="PF02311">
    <property type="entry name" value="AraC_binding"/>
    <property type="match status" value="1"/>
</dbReference>
<dbReference type="Pfam" id="PF12833">
    <property type="entry name" value="HTH_18"/>
    <property type="match status" value="1"/>
</dbReference>
<evidence type="ECO:0000256" key="1">
    <source>
        <dbReference type="ARBA" id="ARBA00023015"/>
    </source>
</evidence>
<name>A0A1Y4L879_9FIRM</name>
<keyword evidence="1" id="KW-0805">Transcription regulation</keyword>
<dbReference type="InterPro" id="IPR018062">
    <property type="entry name" value="HTH_AraC-typ_CS"/>
</dbReference>
<accession>A0A1Y4L879</accession>
<evidence type="ECO:0000313" key="6">
    <source>
        <dbReference type="Proteomes" id="UP000195897"/>
    </source>
</evidence>
<keyword evidence="3" id="KW-0804">Transcription</keyword>
<evidence type="ECO:0000259" key="4">
    <source>
        <dbReference type="PROSITE" id="PS01124"/>
    </source>
</evidence>
<dbReference type="PROSITE" id="PS00041">
    <property type="entry name" value="HTH_ARAC_FAMILY_1"/>
    <property type="match status" value="1"/>
</dbReference>
<proteinExistence type="predicted"/>
<evidence type="ECO:0000313" key="5">
    <source>
        <dbReference type="EMBL" id="OUP52938.1"/>
    </source>
</evidence>
<dbReference type="InterPro" id="IPR003313">
    <property type="entry name" value="AraC-bd"/>
</dbReference>
<organism evidence="5 6">
    <name type="scientific">Butyricicoccus pullicaecorum</name>
    <dbReference type="NCBI Taxonomy" id="501571"/>
    <lineage>
        <taxon>Bacteria</taxon>
        <taxon>Bacillati</taxon>
        <taxon>Bacillota</taxon>
        <taxon>Clostridia</taxon>
        <taxon>Eubacteriales</taxon>
        <taxon>Butyricicoccaceae</taxon>
        <taxon>Butyricicoccus</taxon>
    </lineage>
</organism>
<dbReference type="InterPro" id="IPR014710">
    <property type="entry name" value="RmlC-like_jellyroll"/>
</dbReference>
<evidence type="ECO:0000256" key="2">
    <source>
        <dbReference type="ARBA" id="ARBA00023125"/>
    </source>
</evidence>
<dbReference type="GO" id="GO:0003700">
    <property type="term" value="F:DNA-binding transcription factor activity"/>
    <property type="evidence" value="ECO:0007669"/>
    <property type="project" value="InterPro"/>
</dbReference>
<dbReference type="PANTHER" id="PTHR43280:SF28">
    <property type="entry name" value="HTH-TYPE TRANSCRIPTIONAL ACTIVATOR RHAS"/>
    <property type="match status" value="1"/>
</dbReference>
<dbReference type="Gene3D" id="2.60.120.10">
    <property type="entry name" value="Jelly Rolls"/>
    <property type="match status" value="1"/>
</dbReference>
<dbReference type="Proteomes" id="UP000195897">
    <property type="component" value="Unassembled WGS sequence"/>
</dbReference>
<dbReference type="PROSITE" id="PS01124">
    <property type="entry name" value="HTH_ARAC_FAMILY_2"/>
    <property type="match status" value="1"/>
</dbReference>